<sequence length="55" mass="6678">MRENRREWEVREQVKFERTTRQREGEGKNERKFGHNFRHGIGKAPAVFSPFLSFL</sequence>
<organism evidence="1 2">
    <name type="scientific">Meloidogyne enterolobii</name>
    <name type="common">Root-knot nematode worm</name>
    <name type="synonym">Meloidogyne mayaguensis</name>
    <dbReference type="NCBI Taxonomy" id="390850"/>
    <lineage>
        <taxon>Eukaryota</taxon>
        <taxon>Metazoa</taxon>
        <taxon>Ecdysozoa</taxon>
        <taxon>Nematoda</taxon>
        <taxon>Chromadorea</taxon>
        <taxon>Rhabditida</taxon>
        <taxon>Tylenchina</taxon>
        <taxon>Tylenchomorpha</taxon>
        <taxon>Tylenchoidea</taxon>
        <taxon>Meloidogynidae</taxon>
        <taxon>Meloidogyninae</taxon>
        <taxon>Meloidogyne</taxon>
    </lineage>
</organism>
<dbReference type="EMBL" id="CAVMJV010000002">
    <property type="protein sequence ID" value="CAK5012882.1"/>
    <property type="molecule type" value="Genomic_DNA"/>
</dbReference>
<evidence type="ECO:0000313" key="1">
    <source>
        <dbReference type="EMBL" id="CAK5012882.1"/>
    </source>
</evidence>
<protein>
    <submittedName>
        <fullName evidence="1">Uncharacterized protein</fullName>
    </submittedName>
</protein>
<keyword evidence="2" id="KW-1185">Reference proteome</keyword>
<evidence type="ECO:0000313" key="2">
    <source>
        <dbReference type="Proteomes" id="UP001497535"/>
    </source>
</evidence>
<reference evidence="1" key="1">
    <citation type="submission" date="2023-11" db="EMBL/GenBank/DDBJ databases">
        <authorList>
            <person name="Poullet M."/>
        </authorList>
    </citation>
    <scope>NUCLEOTIDE SEQUENCE</scope>
    <source>
        <strain evidence="1">E1834</strain>
    </source>
</reference>
<accession>A0ACB0XQF7</accession>
<name>A0ACB0XQF7_MELEN</name>
<dbReference type="Proteomes" id="UP001497535">
    <property type="component" value="Unassembled WGS sequence"/>
</dbReference>
<proteinExistence type="predicted"/>
<gene>
    <name evidence="1" type="ORF">MENTE1834_LOCUS2255</name>
</gene>
<comment type="caution">
    <text evidence="1">The sequence shown here is derived from an EMBL/GenBank/DDBJ whole genome shotgun (WGS) entry which is preliminary data.</text>
</comment>